<feature type="domain" description="NB-ARC" evidence="2">
    <location>
        <begin position="6"/>
        <end position="147"/>
    </location>
</feature>
<dbReference type="InterPro" id="IPR001611">
    <property type="entry name" value="Leu-rich_rpt"/>
</dbReference>
<dbReference type="InterPro" id="IPR002182">
    <property type="entry name" value="NB-ARC"/>
</dbReference>
<dbReference type="EMBL" id="LR862147">
    <property type="protein sequence ID" value="CAD1829029.1"/>
    <property type="molecule type" value="Genomic_DNA"/>
</dbReference>
<sequence length="599" mass="68217">MVALLLESSKDISVVVVEGCGGFGKTTLMKQVYEDQRVREHFDLRIWLSASTGPAGSSTLDSIVVEDVNELDSYGAVSVKLRNLILLGETFNELLAGRRFLLVLDDVQDEHLNGWDDLCRNLIVVGEDGSKVVVTTRSSDLAKMTRIRMAGRQIVTLLSGCPDAIQMIASVLSHRPDVDFWRNILKSCEDLRNENDSISVVLRIIYQYLSPHLKLCLLYCSLYPRRHKFEKPNLIHYWVAGGFVLPHEGKSIEDLAARDFDDLSSMSFFRLSRDRYILHDSVHEIASQMFVFPCSGSDWLSRIPKQVVHLSLISDNIQASEFKDLYKFKNLRSLVLMPRYSSRLDHLTEELLLTMKSLRMLELSHTGIKELPVSIGELKHLRFLNLSHTRIKSLPESLTNLRKLQILDLSGCIMLCSFPTWINKISSLRHLKARPDLICTIEGIGKLSSLQNLEEFRVRKNEGHKIEELKNMNELHGKLQIRNMENMKSETEARGADLQDKVYLEGLELEWCDDRHDDELIDMSVDDEEILGGLRPPSNLKMISIKGFDGSKSPPGRVAYYPSLSCRPSALRIAENGKCSRLSEKHYVLSSWKCVGWKE</sequence>
<accession>A0A6V7PDV8</accession>
<name>A0A6V7PDV8_ANACO</name>
<dbReference type="Pfam" id="PF25019">
    <property type="entry name" value="LRR_R13L1-DRL21"/>
    <property type="match status" value="1"/>
</dbReference>
<proteinExistence type="predicted"/>
<dbReference type="InterPro" id="IPR044974">
    <property type="entry name" value="Disease_R_plants"/>
</dbReference>
<dbReference type="InterPro" id="IPR027417">
    <property type="entry name" value="P-loop_NTPase"/>
</dbReference>
<dbReference type="PRINTS" id="PR00364">
    <property type="entry name" value="DISEASERSIST"/>
</dbReference>
<reference evidence="5" key="1">
    <citation type="submission" date="2020-07" db="EMBL/GenBank/DDBJ databases">
        <authorList>
            <person name="Lin J."/>
        </authorList>
    </citation>
    <scope>NUCLEOTIDE SEQUENCE</scope>
</reference>
<dbReference type="SUPFAM" id="SSF52058">
    <property type="entry name" value="L domain-like"/>
    <property type="match status" value="1"/>
</dbReference>
<dbReference type="PANTHER" id="PTHR23155:SF1205">
    <property type="entry name" value="DISEASE RESISTANCE PROTEIN RPM1"/>
    <property type="match status" value="1"/>
</dbReference>
<dbReference type="GO" id="GO:0043531">
    <property type="term" value="F:ADP binding"/>
    <property type="evidence" value="ECO:0007669"/>
    <property type="project" value="InterPro"/>
</dbReference>
<dbReference type="Pfam" id="PF13855">
    <property type="entry name" value="LRR_8"/>
    <property type="match status" value="1"/>
</dbReference>
<dbReference type="Gene3D" id="3.40.50.300">
    <property type="entry name" value="P-loop containing nucleotide triphosphate hydrolases"/>
    <property type="match status" value="1"/>
</dbReference>
<feature type="domain" description="Disease resistance protein winged helix" evidence="3">
    <location>
        <begin position="222"/>
        <end position="286"/>
    </location>
</feature>
<evidence type="ECO:0000259" key="2">
    <source>
        <dbReference type="Pfam" id="PF00931"/>
    </source>
</evidence>
<dbReference type="InterPro" id="IPR032675">
    <property type="entry name" value="LRR_dom_sf"/>
</dbReference>
<evidence type="ECO:0000259" key="4">
    <source>
        <dbReference type="Pfam" id="PF25019"/>
    </source>
</evidence>
<dbReference type="Pfam" id="PF00931">
    <property type="entry name" value="NB-ARC"/>
    <property type="match status" value="1"/>
</dbReference>
<dbReference type="AlphaFoldDB" id="A0A6V7PDV8"/>
<evidence type="ECO:0000256" key="1">
    <source>
        <dbReference type="ARBA" id="ARBA00022821"/>
    </source>
</evidence>
<dbReference type="Gene3D" id="3.80.10.10">
    <property type="entry name" value="Ribonuclease Inhibitor"/>
    <property type="match status" value="1"/>
</dbReference>
<dbReference type="GO" id="GO:0098542">
    <property type="term" value="P:defense response to other organism"/>
    <property type="evidence" value="ECO:0007669"/>
    <property type="project" value="TreeGrafter"/>
</dbReference>
<dbReference type="PANTHER" id="PTHR23155">
    <property type="entry name" value="DISEASE RESISTANCE PROTEIN RP"/>
    <property type="match status" value="1"/>
</dbReference>
<dbReference type="InterPro" id="IPR056789">
    <property type="entry name" value="LRR_R13L1-DRL21"/>
</dbReference>
<feature type="domain" description="R13L1/DRL21-like LRR repeat region" evidence="4">
    <location>
        <begin position="466"/>
        <end position="555"/>
    </location>
</feature>
<evidence type="ECO:0000313" key="5">
    <source>
        <dbReference type="EMBL" id="CAD1829029.1"/>
    </source>
</evidence>
<protein>
    <submittedName>
        <fullName evidence="5">Uncharacterized protein</fullName>
    </submittedName>
</protein>
<gene>
    <name evidence="5" type="ORF">CB5_LOCUS12240</name>
</gene>
<organism evidence="5">
    <name type="scientific">Ananas comosus var. bracteatus</name>
    <name type="common">red pineapple</name>
    <dbReference type="NCBI Taxonomy" id="296719"/>
    <lineage>
        <taxon>Eukaryota</taxon>
        <taxon>Viridiplantae</taxon>
        <taxon>Streptophyta</taxon>
        <taxon>Embryophyta</taxon>
        <taxon>Tracheophyta</taxon>
        <taxon>Spermatophyta</taxon>
        <taxon>Magnoliopsida</taxon>
        <taxon>Liliopsida</taxon>
        <taxon>Poales</taxon>
        <taxon>Bromeliaceae</taxon>
        <taxon>Bromelioideae</taxon>
        <taxon>Ananas</taxon>
    </lineage>
</organism>
<dbReference type="SUPFAM" id="SSF52540">
    <property type="entry name" value="P-loop containing nucleoside triphosphate hydrolases"/>
    <property type="match status" value="1"/>
</dbReference>
<keyword evidence="1" id="KW-0611">Plant defense</keyword>
<dbReference type="Pfam" id="PF23559">
    <property type="entry name" value="WHD_DRP"/>
    <property type="match status" value="1"/>
</dbReference>
<dbReference type="InterPro" id="IPR058922">
    <property type="entry name" value="WHD_DRP"/>
</dbReference>
<evidence type="ECO:0000259" key="3">
    <source>
        <dbReference type="Pfam" id="PF23559"/>
    </source>
</evidence>
<dbReference type="PROSITE" id="PS51450">
    <property type="entry name" value="LRR"/>
    <property type="match status" value="1"/>
</dbReference>